<dbReference type="Proteomes" id="UP000275267">
    <property type="component" value="Unassembled WGS sequence"/>
</dbReference>
<dbReference type="EMBL" id="PQIB02000006">
    <property type="protein sequence ID" value="RLN12269.1"/>
    <property type="molecule type" value="Genomic_DNA"/>
</dbReference>
<evidence type="ECO:0000256" key="1">
    <source>
        <dbReference type="SAM" id="Coils"/>
    </source>
</evidence>
<keyword evidence="1" id="KW-0175">Coiled coil</keyword>
<evidence type="ECO:0000313" key="3">
    <source>
        <dbReference type="Proteomes" id="UP000275267"/>
    </source>
</evidence>
<evidence type="ECO:0000313" key="2">
    <source>
        <dbReference type="EMBL" id="RLN12269.1"/>
    </source>
</evidence>
<protein>
    <recommendedName>
        <fullName evidence="4">CUE domain-containing protein</fullName>
    </recommendedName>
</protein>
<keyword evidence="3" id="KW-1185">Reference proteome</keyword>
<dbReference type="PANTHER" id="PTHR31245:SF2">
    <property type="entry name" value="OS06G0642650 PROTEIN"/>
    <property type="match status" value="1"/>
</dbReference>
<reference evidence="3" key="1">
    <citation type="journal article" date="2019" name="Nat. Commun.">
        <title>The genome of broomcorn millet.</title>
        <authorList>
            <person name="Zou C."/>
            <person name="Miki D."/>
            <person name="Li D."/>
            <person name="Tang Q."/>
            <person name="Xiao L."/>
            <person name="Rajput S."/>
            <person name="Deng P."/>
            <person name="Jia W."/>
            <person name="Huang R."/>
            <person name="Zhang M."/>
            <person name="Sun Y."/>
            <person name="Hu J."/>
            <person name="Fu X."/>
            <person name="Schnable P.S."/>
            <person name="Li F."/>
            <person name="Zhang H."/>
            <person name="Feng B."/>
            <person name="Zhu X."/>
            <person name="Liu R."/>
            <person name="Schnable J.C."/>
            <person name="Zhu J.-K."/>
            <person name="Zhang H."/>
        </authorList>
    </citation>
    <scope>NUCLEOTIDE SEQUENCE [LARGE SCALE GENOMIC DNA]</scope>
</reference>
<organism evidence="2 3">
    <name type="scientific">Panicum miliaceum</name>
    <name type="common">Proso millet</name>
    <name type="synonym">Broomcorn millet</name>
    <dbReference type="NCBI Taxonomy" id="4540"/>
    <lineage>
        <taxon>Eukaryota</taxon>
        <taxon>Viridiplantae</taxon>
        <taxon>Streptophyta</taxon>
        <taxon>Embryophyta</taxon>
        <taxon>Tracheophyta</taxon>
        <taxon>Spermatophyta</taxon>
        <taxon>Magnoliopsida</taxon>
        <taxon>Liliopsida</taxon>
        <taxon>Poales</taxon>
        <taxon>Poaceae</taxon>
        <taxon>PACMAD clade</taxon>
        <taxon>Panicoideae</taxon>
        <taxon>Panicodae</taxon>
        <taxon>Paniceae</taxon>
        <taxon>Panicinae</taxon>
        <taxon>Panicum</taxon>
        <taxon>Panicum sect. Panicum</taxon>
    </lineage>
</organism>
<dbReference type="PANTHER" id="PTHR31245">
    <property type="entry name" value="UBIQUITIN SYSTEM COMPONENT CUE PROTEIN"/>
    <property type="match status" value="1"/>
</dbReference>
<dbReference type="STRING" id="4540.A0A3L6S0V3"/>
<dbReference type="OrthoDB" id="440455at2759"/>
<sequence length="264" mass="29437">MVPTVVASRKRGKDAFLGVGDPFDLPRLTKRGRCSASAAAADLGLSFPLESDPVEALQLIFPGADPQILGDHLQASGNVLDAAIRAYKDYLTDRNTESACPVTYAPSDNRANDAIPCEVDLPLSTIPTNGSEWAELIVKEMSSASDLVDAKNRASKILKLLEKCVARVSPDEKRKVNKEHKIVKQMLGALLHQNGVLKRAFLIQHNRLKEYQEMVQERSQFNQIVEEYQKQIKALEEKNYALSFHLQQVNHCSNTYGYRNPDVF</sequence>
<accession>A0A3L6S0V3</accession>
<proteinExistence type="predicted"/>
<feature type="coiled-coil region" evidence="1">
    <location>
        <begin position="211"/>
        <end position="238"/>
    </location>
</feature>
<dbReference type="CDD" id="cd14279">
    <property type="entry name" value="CUE"/>
    <property type="match status" value="1"/>
</dbReference>
<name>A0A3L6S0V3_PANMI</name>
<evidence type="ECO:0008006" key="4">
    <source>
        <dbReference type="Google" id="ProtNLM"/>
    </source>
</evidence>
<gene>
    <name evidence="2" type="ORF">C2845_PM09G19460</name>
</gene>
<comment type="caution">
    <text evidence="2">The sequence shown here is derived from an EMBL/GenBank/DDBJ whole genome shotgun (WGS) entry which is preliminary data.</text>
</comment>
<dbReference type="AlphaFoldDB" id="A0A3L6S0V3"/>